<comment type="caution">
    <text evidence="2">The sequence shown here is derived from an EMBL/GenBank/DDBJ whole genome shotgun (WGS) entry which is preliminary data.</text>
</comment>
<feature type="compositionally biased region" description="Basic and acidic residues" evidence="1">
    <location>
        <begin position="1"/>
        <end position="13"/>
    </location>
</feature>
<dbReference type="Proteomes" id="UP001165122">
    <property type="component" value="Unassembled WGS sequence"/>
</dbReference>
<feature type="region of interest" description="Disordered" evidence="1">
    <location>
        <begin position="66"/>
        <end position="90"/>
    </location>
</feature>
<organism evidence="2 3">
    <name type="scientific">Triparma laevis f. longispina</name>
    <dbReference type="NCBI Taxonomy" id="1714387"/>
    <lineage>
        <taxon>Eukaryota</taxon>
        <taxon>Sar</taxon>
        <taxon>Stramenopiles</taxon>
        <taxon>Ochrophyta</taxon>
        <taxon>Bolidophyceae</taxon>
        <taxon>Parmales</taxon>
        <taxon>Triparmaceae</taxon>
        <taxon>Triparma</taxon>
    </lineage>
</organism>
<evidence type="ECO:0000256" key="1">
    <source>
        <dbReference type="SAM" id="MobiDB-lite"/>
    </source>
</evidence>
<dbReference type="AlphaFoldDB" id="A0A9W7AK31"/>
<feature type="compositionally biased region" description="Polar residues" evidence="1">
    <location>
        <begin position="75"/>
        <end position="90"/>
    </location>
</feature>
<evidence type="ECO:0000313" key="3">
    <source>
        <dbReference type="Proteomes" id="UP001165122"/>
    </source>
</evidence>
<reference evidence="3" key="1">
    <citation type="journal article" date="2023" name="Commun. Biol.">
        <title>Genome analysis of Parmales, the sister group of diatoms, reveals the evolutionary specialization of diatoms from phago-mixotrophs to photoautotrophs.</title>
        <authorList>
            <person name="Ban H."/>
            <person name="Sato S."/>
            <person name="Yoshikawa S."/>
            <person name="Yamada K."/>
            <person name="Nakamura Y."/>
            <person name="Ichinomiya M."/>
            <person name="Sato N."/>
            <person name="Blanc-Mathieu R."/>
            <person name="Endo H."/>
            <person name="Kuwata A."/>
            <person name="Ogata H."/>
        </authorList>
    </citation>
    <scope>NUCLEOTIDE SEQUENCE [LARGE SCALE GENOMIC DNA]</scope>
    <source>
        <strain evidence="3">NIES 3700</strain>
    </source>
</reference>
<proteinExistence type="predicted"/>
<name>A0A9W7AK31_9STRA</name>
<dbReference type="EMBL" id="BRXW01000604">
    <property type="protein sequence ID" value="GMH69205.1"/>
    <property type="molecule type" value="Genomic_DNA"/>
</dbReference>
<gene>
    <name evidence="2" type="ORF">TrLO_g15720</name>
</gene>
<protein>
    <submittedName>
        <fullName evidence="2">Uncharacterized protein</fullName>
    </submittedName>
</protein>
<feature type="compositionally biased region" description="Acidic residues" evidence="1">
    <location>
        <begin position="19"/>
        <end position="28"/>
    </location>
</feature>
<feature type="region of interest" description="Disordered" evidence="1">
    <location>
        <begin position="1"/>
        <end position="31"/>
    </location>
</feature>
<keyword evidence="3" id="KW-1185">Reference proteome</keyword>
<evidence type="ECO:0000313" key="2">
    <source>
        <dbReference type="EMBL" id="GMH69205.1"/>
    </source>
</evidence>
<sequence>MAESKERGQEKLKPVPQTLEEDEDDEYENDSRCVDNFSNDVGPRYHHSCISVTIIFAWHSLSVSSFGSEDHHSANDSGSNHNFTNDSNDR</sequence>
<accession>A0A9W7AK31</accession>